<dbReference type="HOGENOM" id="CLU_209847_0_0_5"/>
<sequence length="64" mass="6267">MEGTDLMTRCVAMLMLAGTLAACGVDGEPVRPTVGASVAVGSGGVNSNVGVGLNQGPFSIFLGL</sequence>
<protein>
    <submittedName>
        <fullName evidence="1">Uncharacterized protein</fullName>
    </submittedName>
</protein>
<keyword evidence="2" id="KW-1185">Reference proteome</keyword>
<organism evidence="1 2">
    <name type="scientific">Roseobacter litoralis (strain ATCC 49566 / DSM 6996 / JCM 21268 / NBRC 15278 / OCh 149)</name>
    <dbReference type="NCBI Taxonomy" id="391595"/>
    <lineage>
        <taxon>Bacteria</taxon>
        <taxon>Pseudomonadati</taxon>
        <taxon>Pseudomonadota</taxon>
        <taxon>Alphaproteobacteria</taxon>
        <taxon>Rhodobacterales</taxon>
        <taxon>Roseobacteraceae</taxon>
        <taxon>Roseobacter</taxon>
    </lineage>
</organism>
<dbReference type="eggNOG" id="ENOG5033BS0">
    <property type="taxonomic scope" value="Bacteria"/>
</dbReference>
<dbReference type="EMBL" id="CP002623">
    <property type="protein sequence ID" value="AEI95069.1"/>
    <property type="molecule type" value="Genomic_DNA"/>
</dbReference>
<accession>F7ZJ09</accession>
<dbReference type="Proteomes" id="UP000001353">
    <property type="component" value="Chromosome"/>
</dbReference>
<dbReference type="STRING" id="391595.RLO149_c031130"/>
<dbReference type="OrthoDB" id="7727800at2"/>
<reference evidence="1 2" key="1">
    <citation type="journal article" date="2011" name="BMC Genomics">
        <title>Comparative genome analysis and genome-guided physiological analysis of Roseobacter litoralis.</title>
        <authorList>
            <person name="Kalhoefer D."/>
            <person name="Thole S."/>
            <person name="Voget S."/>
            <person name="Lehmann R."/>
            <person name="Liesegang H."/>
            <person name="Wollher A."/>
            <person name="Daniel R."/>
            <person name="Simon M."/>
            <person name="Brinkhoff T."/>
        </authorList>
    </citation>
    <scope>NUCLEOTIDE SEQUENCE [LARGE SCALE GENOMIC DNA]</scope>
    <source>
        <strain evidence="2">ATCC 49566 / DSM 6996 / JCM 21268 / NBRC 15278 / OCh 149</strain>
    </source>
</reference>
<proteinExistence type="predicted"/>
<evidence type="ECO:0000313" key="2">
    <source>
        <dbReference type="Proteomes" id="UP000001353"/>
    </source>
</evidence>
<evidence type="ECO:0000313" key="1">
    <source>
        <dbReference type="EMBL" id="AEI95069.1"/>
    </source>
</evidence>
<name>F7ZJ09_ROSLO</name>
<dbReference type="KEGG" id="rli:RLO149_c031130"/>
<gene>
    <name evidence="1" type="ordered locus">RLO149_c031130</name>
</gene>
<dbReference type="AlphaFoldDB" id="F7ZJ09"/>